<dbReference type="Proteomes" id="UP001157502">
    <property type="component" value="Chromosome 4"/>
</dbReference>
<name>A0ACC2HAN5_DALPE</name>
<comment type="caution">
    <text evidence="1">The sequence shown here is derived from an EMBL/GenBank/DDBJ whole genome shotgun (WGS) entry which is preliminary data.</text>
</comment>
<accession>A0ACC2HAN5</accession>
<keyword evidence="2" id="KW-1185">Reference proteome</keyword>
<protein>
    <submittedName>
        <fullName evidence="1">Uncharacterized protein</fullName>
    </submittedName>
</protein>
<evidence type="ECO:0000313" key="2">
    <source>
        <dbReference type="Proteomes" id="UP001157502"/>
    </source>
</evidence>
<organism evidence="1 2">
    <name type="scientific">Dallia pectoralis</name>
    <name type="common">Alaska blackfish</name>
    <dbReference type="NCBI Taxonomy" id="75939"/>
    <lineage>
        <taxon>Eukaryota</taxon>
        <taxon>Metazoa</taxon>
        <taxon>Chordata</taxon>
        <taxon>Craniata</taxon>
        <taxon>Vertebrata</taxon>
        <taxon>Euteleostomi</taxon>
        <taxon>Actinopterygii</taxon>
        <taxon>Neopterygii</taxon>
        <taxon>Teleostei</taxon>
        <taxon>Protacanthopterygii</taxon>
        <taxon>Esociformes</taxon>
        <taxon>Umbridae</taxon>
        <taxon>Dallia</taxon>
    </lineage>
</organism>
<proteinExistence type="predicted"/>
<gene>
    <name evidence="1" type="ORF">DPEC_G00046380</name>
</gene>
<evidence type="ECO:0000313" key="1">
    <source>
        <dbReference type="EMBL" id="KAJ8012775.1"/>
    </source>
</evidence>
<dbReference type="EMBL" id="CM055731">
    <property type="protein sequence ID" value="KAJ8012775.1"/>
    <property type="molecule type" value="Genomic_DNA"/>
</dbReference>
<reference evidence="1" key="1">
    <citation type="submission" date="2021-05" db="EMBL/GenBank/DDBJ databases">
        <authorList>
            <person name="Pan Q."/>
            <person name="Jouanno E."/>
            <person name="Zahm M."/>
            <person name="Klopp C."/>
            <person name="Cabau C."/>
            <person name="Louis A."/>
            <person name="Berthelot C."/>
            <person name="Parey E."/>
            <person name="Roest Crollius H."/>
            <person name="Montfort J."/>
            <person name="Robinson-Rechavi M."/>
            <person name="Bouchez O."/>
            <person name="Lampietro C."/>
            <person name="Lopez Roques C."/>
            <person name="Donnadieu C."/>
            <person name="Postlethwait J."/>
            <person name="Bobe J."/>
            <person name="Dillon D."/>
            <person name="Chandos A."/>
            <person name="von Hippel F."/>
            <person name="Guiguen Y."/>
        </authorList>
    </citation>
    <scope>NUCLEOTIDE SEQUENCE</scope>
    <source>
        <strain evidence="1">YG-Jan2019</strain>
    </source>
</reference>
<sequence>MPSGLPVSIVWGSGGLWRGSGPGEQLCGLQASGAPSTSGPLNTGFASTRQGLKCLTADPDPHTKPALLLLSSFPPSALLLLVRGLAPSVEQEPACFCGPCPLNNSTVKARAGEKWFGDVGPVRLSSCAIRALTLAIPGWQGPSVLPRVLLSRSTRRAGPLMNWPAATSEEL</sequence>